<dbReference type="EMBL" id="QEWP01000017">
    <property type="protein sequence ID" value="PWD98265.1"/>
    <property type="molecule type" value="Genomic_DNA"/>
</dbReference>
<sequence>MTKAKHYTPTKKTLAILVLLAFIKPVLSQAQSTDDKSTSKHSFETSPMSPFMQSAGMGIWGIKYDYAINPKNELKFGIAYMNLNFPEGTTNSPALIFGFRRFLTKNIYAEYEIWPGYDNFYEQNESKHYKGFDLWNEFRIGYRFNFNYKNLPLFVNIAWPFGFGLYNSNKPKSFYERMNQSFSDRFFFQIPLLFAGIKI</sequence>
<keyword evidence="1" id="KW-0732">Signal</keyword>
<evidence type="ECO:0000313" key="2">
    <source>
        <dbReference type="EMBL" id="PWD98265.1"/>
    </source>
</evidence>
<dbReference type="OrthoDB" id="827620at2"/>
<organism evidence="2 3">
    <name type="scientific">Marinilabilia rubra</name>
    <dbReference type="NCBI Taxonomy" id="2162893"/>
    <lineage>
        <taxon>Bacteria</taxon>
        <taxon>Pseudomonadati</taxon>
        <taxon>Bacteroidota</taxon>
        <taxon>Bacteroidia</taxon>
        <taxon>Marinilabiliales</taxon>
        <taxon>Marinilabiliaceae</taxon>
        <taxon>Marinilabilia</taxon>
    </lineage>
</organism>
<evidence type="ECO:0000256" key="1">
    <source>
        <dbReference type="SAM" id="SignalP"/>
    </source>
</evidence>
<dbReference type="RefSeq" id="WP_109265616.1">
    <property type="nucleotide sequence ID" value="NZ_QEWP01000017.1"/>
</dbReference>
<dbReference type="AlphaFoldDB" id="A0A2U2B5D7"/>
<evidence type="ECO:0008006" key="4">
    <source>
        <dbReference type="Google" id="ProtNLM"/>
    </source>
</evidence>
<name>A0A2U2B5D7_9BACT</name>
<keyword evidence="3" id="KW-1185">Reference proteome</keyword>
<gene>
    <name evidence="2" type="ORF">DDZ16_16670</name>
</gene>
<protein>
    <recommendedName>
        <fullName evidence="4">Outer membrane protein beta-barrel domain-containing protein</fullName>
    </recommendedName>
</protein>
<feature type="chain" id="PRO_5015471306" description="Outer membrane protein beta-barrel domain-containing protein" evidence="1">
    <location>
        <begin position="31"/>
        <end position="199"/>
    </location>
</feature>
<reference evidence="2 3" key="1">
    <citation type="submission" date="2018-05" db="EMBL/GenBank/DDBJ databases">
        <title>Marinilabilia rubrum sp. nov., isolated from saltern sediment.</title>
        <authorList>
            <person name="Zhang R."/>
        </authorList>
    </citation>
    <scope>NUCLEOTIDE SEQUENCE [LARGE SCALE GENOMIC DNA]</scope>
    <source>
        <strain evidence="2 3">WTE16</strain>
    </source>
</reference>
<dbReference type="Proteomes" id="UP000244956">
    <property type="component" value="Unassembled WGS sequence"/>
</dbReference>
<evidence type="ECO:0000313" key="3">
    <source>
        <dbReference type="Proteomes" id="UP000244956"/>
    </source>
</evidence>
<comment type="caution">
    <text evidence="2">The sequence shown here is derived from an EMBL/GenBank/DDBJ whole genome shotgun (WGS) entry which is preliminary data.</text>
</comment>
<feature type="signal peptide" evidence="1">
    <location>
        <begin position="1"/>
        <end position="30"/>
    </location>
</feature>
<proteinExistence type="predicted"/>
<accession>A0A2U2B5D7</accession>